<keyword evidence="10 11" id="KW-0784">Thiamine biosynthesis</keyword>
<organism evidence="12 13">
    <name type="scientific">Amphibacillus marinus</name>
    <dbReference type="NCBI Taxonomy" id="872970"/>
    <lineage>
        <taxon>Bacteria</taxon>
        <taxon>Bacillati</taxon>
        <taxon>Bacillota</taxon>
        <taxon>Bacilli</taxon>
        <taxon>Bacillales</taxon>
        <taxon>Bacillaceae</taxon>
        <taxon>Amphibacillus</taxon>
    </lineage>
</organism>
<comment type="function">
    <text evidence="11">Catalyzes the phosphorylation of the hydroxyl group of 4-methyl-5-beta-hydroxyethylthiazole (THZ).</text>
</comment>
<dbReference type="NCBIfam" id="NF006830">
    <property type="entry name" value="PRK09355.1"/>
    <property type="match status" value="1"/>
</dbReference>
<dbReference type="GO" id="GO:0009228">
    <property type="term" value="P:thiamine biosynthetic process"/>
    <property type="evidence" value="ECO:0007669"/>
    <property type="project" value="UniProtKB-KW"/>
</dbReference>
<dbReference type="EMBL" id="FODJ01000002">
    <property type="protein sequence ID" value="SEN85435.1"/>
    <property type="molecule type" value="Genomic_DNA"/>
</dbReference>
<dbReference type="GO" id="GO:0008902">
    <property type="term" value="F:hydroxymethylpyrimidine kinase activity"/>
    <property type="evidence" value="ECO:0007669"/>
    <property type="project" value="TreeGrafter"/>
</dbReference>
<evidence type="ECO:0000256" key="6">
    <source>
        <dbReference type="ARBA" id="ARBA00022741"/>
    </source>
</evidence>
<dbReference type="CDD" id="cd01170">
    <property type="entry name" value="THZ_kinase"/>
    <property type="match status" value="1"/>
</dbReference>
<dbReference type="HAMAP" id="MF_00228">
    <property type="entry name" value="Thz_kinase"/>
    <property type="match status" value="1"/>
</dbReference>
<keyword evidence="5 11" id="KW-0479">Metal-binding</keyword>
<dbReference type="GO" id="GO:0004417">
    <property type="term" value="F:hydroxyethylthiazole kinase activity"/>
    <property type="evidence" value="ECO:0007669"/>
    <property type="project" value="UniProtKB-UniRule"/>
</dbReference>
<dbReference type="STRING" id="872970.SAMN04488134_102100"/>
<dbReference type="Proteomes" id="UP000199300">
    <property type="component" value="Unassembled WGS sequence"/>
</dbReference>
<name>A0A1H8JY48_9BACI</name>
<dbReference type="SUPFAM" id="SSF53613">
    <property type="entry name" value="Ribokinase-like"/>
    <property type="match status" value="1"/>
</dbReference>
<dbReference type="OrthoDB" id="9778146at2"/>
<evidence type="ECO:0000256" key="5">
    <source>
        <dbReference type="ARBA" id="ARBA00022723"/>
    </source>
</evidence>
<gene>
    <name evidence="11" type="primary">thiM</name>
    <name evidence="12" type="ORF">SAMN04488134_102100</name>
</gene>
<comment type="catalytic activity">
    <reaction evidence="1 11">
        <text>5-(2-hydroxyethyl)-4-methylthiazole + ATP = 4-methyl-5-(2-phosphooxyethyl)-thiazole + ADP + H(+)</text>
        <dbReference type="Rhea" id="RHEA:24212"/>
        <dbReference type="ChEBI" id="CHEBI:15378"/>
        <dbReference type="ChEBI" id="CHEBI:17957"/>
        <dbReference type="ChEBI" id="CHEBI:30616"/>
        <dbReference type="ChEBI" id="CHEBI:58296"/>
        <dbReference type="ChEBI" id="CHEBI:456216"/>
        <dbReference type="EC" id="2.7.1.50"/>
    </reaction>
</comment>
<evidence type="ECO:0000256" key="3">
    <source>
        <dbReference type="ARBA" id="ARBA00004868"/>
    </source>
</evidence>
<comment type="cofactor">
    <cofactor evidence="2 11">
        <name>Mg(2+)</name>
        <dbReference type="ChEBI" id="CHEBI:18420"/>
    </cofactor>
</comment>
<dbReference type="Gene3D" id="3.40.1190.20">
    <property type="match status" value="1"/>
</dbReference>
<keyword evidence="4 11" id="KW-0808">Transferase</keyword>
<evidence type="ECO:0000256" key="9">
    <source>
        <dbReference type="ARBA" id="ARBA00022842"/>
    </source>
</evidence>
<feature type="binding site" evidence="11">
    <location>
        <position position="44"/>
    </location>
    <ligand>
        <name>substrate</name>
    </ligand>
</feature>
<dbReference type="GO" id="GO:0008972">
    <property type="term" value="F:phosphomethylpyrimidine kinase activity"/>
    <property type="evidence" value="ECO:0007669"/>
    <property type="project" value="TreeGrafter"/>
</dbReference>
<feature type="binding site" evidence="11">
    <location>
        <position position="192"/>
    </location>
    <ligand>
        <name>substrate</name>
    </ligand>
</feature>
<dbReference type="UniPathway" id="UPA00060">
    <property type="reaction ID" value="UER00139"/>
</dbReference>
<comment type="similarity">
    <text evidence="11">Belongs to the Thz kinase family.</text>
</comment>
<dbReference type="EC" id="2.7.1.50" evidence="11"/>
<dbReference type="Pfam" id="PF02110">
    <property type="entry name" value="HK"/>
    <property type="match status" value="1"/>
</dbReference>
<evidence type="ECO:0000256" key="1">
    <source>
        <dbReference type="ARBA" id="ARBA00001771"/>
    </source>
</evidence>
<evidence type="ECO:0000256" key="2">
    <source>
        <dbReference type="ARBA" id="ARBA00001946"/>
    </source>
</evidence>
<accession>A0A1H8JY48</accession>
<comment type="pathway">
    <text evidence="3 11">Cofactor biosynthesis; thiamine diphosphate biosynthesis; 4-methyl-5-(2-phosphoethyl)-thiazole from 5-(2-hydroxyethyl)-4-methylthiazole: step 1/1.</text>
</comment>
<evidence type="ECO:0000256" key="11">
    <source>
        <dbReference type="HAMAP-Rule" id="MF_00228"/>
    </source>
</evidence>
<dbReference type="GO" id="GO:0005524">
    <property type="term" value="F:ATP binding"/>
    <property type="evidence" value="ECO:0007669"/>
    <property type="project" value="UniProtKB-UniRule"/>
</dbReference>
<dbReference type="PANTHER" id="PTHR20858">
    <property type="entry name" value="PHOSPHOMETHYLPYRIMIDINE KINASE"/>
    <property type="match status" value="1"/>
</dbReference>
<keyword evidence="13" id="KW-1185">Reference proteome</keyword>
<dbReference type="PIRSF" id="PIRSF000513">
    <property type="entry name" value="Thz_kinase"/>
    <property type="match status" value="1"/>
</dbReference>
<evidence type="ECO:0000313" key="13">
    <source>
        <dbReference type="Proteomes" id="UP000199300"/>
    </source>
</evidence>
<dbReference type="AlphaFoldDB" id="A0A1H8JY48"/>
<feature type="binding site" evidence="11">
    <location>
        <position position="165"/>
    </location>
    <ligand>
        <name>ATP</name>
        <dbReference type="ChEBI" id="CHEBI:30616"/>
    </ligand>
</feature>
<keyword evidence="8 11" id="KW-0067">ATP-binding</keyword>
<evidence type="ECO:0000256" key="4">
    <source>
        <dbReference type="ARBA" id="ARBA00022679"/>
    </source>
</evidence>
<evidence type="ECO:0000313" key="12">
    <source>
        <dbReference type="EMBL" id="SEN85435.1"/>
    </source>
</evidence>
<protein>
    <recommendedName>
        <fullName evidence="11">Hydroxyethylthiazole kinase</fullName>
        <ecNumber evidence="11">2.7.1.50</ecNumber>
    </recommendedName>
    <alternativeName>
        <fullName evidence="11">4-methyl-5-beta-hydroxyethylthiazole kinase</fullName>
        <shortName evidence="11">TH kinase</shortName>
        <shortName evidence="11">Thz kinase</shortName>
    </alternativeName>
</protein>
<sequence>MKDSIIRVIKVVKNKVPLVHNITNQVVMNFTANGLYALGAAPVMAHEPMEVAEMSQNADALVLNIGTLTESLVEAMVIAGKAANEKGIPVVFDPVGVGATSYRNKAAKRILSTVKLSLIRGNAGEISALAGLKAEMRGVDATGEQNYEKIAKLAVETLNVPVLVTGKVDIVASHNQMIQVNNGVELLTKVTGTGCLLSSVTAAFLAVEADVVKAAVAAISFYTVAAELANEKVHGPGSFQVAFLDALSYTSENDVYQRVHLINLSGDNKNV</sequence>
<dbReference type="InterPro" id="IPR029056">
    <property type="entry name" value="Ribokinase-like"/>
</dbReference>
<dbReference type="NCBIfam" id="TIGR00694">
    <property type="entry name" value="thiM"/>
    <property type="match status" value="1"/>
</dbReference>
<evidence type="ECO:0000256" key="10">
    <source>
        <dbReference type="ARBA" id="ARBA00022977"/>
    </source>
</evidence>
<dbReference type="InterPro" id="IPR000417">
    <property type="entry name" value="Hyethyz_kinase"/>
</dbReference>
<evidence type="ECO:0000256" key="8">
    <source>
        <dbReference type="ARBA" id="ARBA00022840"/>
    </source>
</evidence>
<feature type="binding site" evidence="11">
    <location>
        <position position="120"/>
    </location>
    <ligand>
        <name>ATP</name>
        <dbReference type="ChEBI" id="CHEBI:30616"/>
    </ligand>
</feature>
<dbReference type="PANTHER" id="PTHR20858:SF17">
    <property type="entry name" value="HYDROXYMETHYLPYRIMIDINE_PHOSPHOMETHYLPYRIMIDINE KINASE THI20-RELATED"/>
    <property type="match status" value="1"/>
</dbReference>
<keyword evidence="6 11" id="KW-0547">Nucleotide-binding</keyword>
<proteinExistence type="inferred from homology"/>
<dbReference type="PRINTS" id="PR01099">
    <property type="entry name" value="HYETHTZKNASE"/>
</dbReference>
<dbReference type="GO" id="GO:0000287">
    <property type="term" value="F:magnesium ion binding"/>
    <property type="evidence" value="ECO:0007669"/>
    <property type="project" value="UniProtKB-UniRule"/>
</dbReference>
<dbReference type="GO" id="GO:0005829">
    <property type="term" value="C:cytosol"/>
    <property type="evidence" value="ECO:0007669"/>
    <property type="project" value="TreeGrafter"/>
</dbReference>
<evidence type="ECO:0000256" key="7">
    <source>
        <dbReference type="ARBA" id="ARBA00022777"/>
    </source>
</evidence>
<reference evidence="12 13" key="1">
    <citation type="submission" date="2016-10" db="EMBL/GenBank/DDBJ databases">
        <authorList>
            <person name="de Groot N.N."/>
        </authorList>
    </citation>
    <scope>NUCLEOTIDE SEQUENCE [LARGE SCALE GENOMIC DNA]</scope>
    <source>
        <strain evidence="12 13">CGMCC 1.10434</strain>
    </source>
</reference>
<dbReference type="GO" id="GO:0009229">
    <property type="term" value="P:thiamine diphosphate biosynthetic process"/>
    <property type="evidence" value="ECO:0007669"/>
    <property type="project" value="UniProtKB-UniRule"/>
</dbReference>
<keyword evidence="7 11" id="KW-0418">Kinase</keyword>
<keyword evidence="9 11" id="KW-0460">Magnesium</keyword>
<dbReference type="RefSeq" id="WP_091495222.1">
    <property type="nucleotide sequence ID" value="NZ_FODJ01000002.1"/>
</dbReference>